<organism evidence="3 4">
    <name type="scientific">Byssothecium circinans</name>
    <dbReference type="NCBI Taxonomy" id="147558"/>
    <lineage>
        <taxon>Eukaryota</taxon>
        <taxon>Fungi</taxon>
        <taxon>Dikarya</taxon>
        <taxon>Ascomycota</taxon>
        <taxon>Pezizomycotina</taxon>
        <taxon>Dothideomycetes</taxon>
        <taxon>Pleosporomycetidae</taxon>
        <taxon>Pleosporales</taxon>
        <taxon>Massarineae</taxon>
        <taxon>Massarinaceae</taxon>
        <taxon>Byssothecium</taxon>
    </lineage>
</organism>
<accession>A0A6A5U4W0</accession>
<evidence type="ECO:0000256" key="1">
    <source>
        <dbReference type="SAM" id="Phobius"/>
    </source>
</evidence>
<evidence type="ECO:0000313" key="4">
    <source>
        <dbReference type="Proteomes" id="UP000800035"/>
    </source>
</evidence>
<dbReference type="EMBL" id="ML976983">
    <property type="protein sequence ID" value="KAF1960193.1"/>
    <property type="molecule type" value="Genomic_DNA"/>
</dbReference>
<dbReference type="OrthoDB" id="329835at2759"/>
<keyword evidence="1" id="KW-0812">Transmembrane</keyword>
<keyword evidence="1" id="KW-0472">Membrane</keyword>
<dbReference type="GO" id="GO:0004312">
    <property type="term" value="F:fatty acid synthase activity"/>
    <property type="evidence" value="ECO:0007669"/>
    <property type="project" value="TreeGrafter"/>
</dbReference>
<dbReference type="GO" id="GO:0044550">
    <property type="term" value="P:secondary metabolite biosynthetic process"/>
    <property type="evidence" value="ECO:0007669"/>
    <property type="project" value="TreeGrafter"/>
</dbReference>
<feature type="non-terminal residue" evidence="3">
    <location>
        <position position="83"/>
    </location>
</feature>
<dbReference type="AlphaFoldDB" id="A0A6A5U4W0"/>
<dbReference type="SUPFAM" id="SSF53901">
    <property type="entry name" value="Thiolase-like"/>
    <property type="match status" value="1"/>
</dbReference>
<feature type="non-terminal residue" evidence="3">
    <location>
        <position position="1"/>
    </location>
</feature>
<dbReference type="GO" id="GO:0006633">
    <property type="term" value="P:fatty acid biosynthetic process"/>
    <property type="evidence" value="ECO:0007669"/>
    <property type="project" value="TreeGrafter"/>
</dbReference>
<dbReference type="InterPro" id="IPR014030">
    <property type="entry name" value="Ketoacyl_synth_N"/>
</dbReference>
<dbReference type="InterPro" id="IPR050091">
    <property type="entry name" value="PKS_NRPS_Biosynth_Enz"/>
</dbReference>
<feature type="domain" description="Beta-ketoacyl synthase-like N-terminal" evidence="2">
    <location>
        <begin position="1"/>
        <end position="83"/>
    </location>
</feature>
<evidence type="ECO:0000313" key="3">
    <source>
        <dbReference type="EMBL" id="KAF1960193.1"/>
    </source>
</evidence>
<gene>
    <name evidence="3" type="ORF">CC80DRAFT_360349</name>
</gene>
<dbReference type="Gene3D" id="3.40.47.10">
    <property type="match status" value="1"/>
</dbReference>
<reference evidence="3" key="1">
    <citation type="journal article" date="2020" name="Stud. Mycol.">
        <title>101 Dothideomycetes genomes: a test case for predicting lifestyles and emergence of pathogens.</title>
        <authorList>
            <person name="Haridas S."/>
            <person name="Albert R."/>
            <person name="Binder M."/>
            <person name="Bloem J."/>
            <person name="Labutti K."/>
            <person name="Salamov A."/>
            <person name="Andreopoulos B."/>
            <person name="Baker S."/>
            <person name="Barry K."/>
            <person name="Bills G."/>
            <person name="Bluhm B."/>
            <person name="Cannon C."/>
            <person name="Castanera R."/>
            <person name="Culley D."/>
            <person name="Daum C."/>
            <person name="Ezra D."/>
            <person name="Gonzalez J."/>
            <person name="Henrissat B."/>
            <person name="Kuo A."/>
            <person name="Liang C."/>
            <person name="Lipzen A."/>
            <person name="Lutzoni F."/>
            <person name="Magnuson J."/>
            <person name="Mondo S."/>
            <person name="Nolan M."/>
            <person name="Ohm R."/>
            <person name="Pangilinan J."/>
            <person name="Park H.-J."/>
            <person name="Ramirez L."/>
            <person name="Alfaro M."/>
            <person name="Sun H."/>
            <person name="Tritt A."/>
            <person name="Yoshinaga Y."/>
            <person name="Zwiers L.-H."/>
            <person name="Turgeon B."/>
            <person name="Goodwin S."/>
            <person name="Spatafora J."/>
            <person name="Crous P."/>
            <person name="Grigoriev I."/>
        </authorList>
    </citation>
    <scope>NUCLEOTIDE SEQUENCE</scope>
    <source>
        <strain evidence="3">CBS 675.92</strain>
    </source>
</reference>
<feature type="transmembrane region" description="Helical" evidence="1">
    <location>
        <begin position="21"/>
        <end position="42"/>
    </location>
</feature>
<protein>
    <submittedName>
        <fullName evidence="3">Polyketide synthase</fullName>
    </submittedName>
</protein>
<evidence type="ECO:0000259" key="2">
    <source>
        <dbReference type="Pfam" id="PF00109"/>
    </source>
</evidence>
<keyword evidence="4" id="KW-1185">Reference proteome</keyword>
<sequence length="83" mass="9307">RQMLEVVYEGFKNAEIPLEKISGTSIGCFVGSYSSGIHLLFYRIRSKLLRRDVEDRPANIAIGVGRSIMANRLSYFLNVKGPS</sequence>
<dbReference type="PANTHER" id="PTHR43775:SF18">
    <property type="entry name" value="ENZYME, PUTATIVE (JCVI)-RELATED"/>
    <property type="match status" value="1"/>
</dbReference>
<name>A0A6A5U4W0_9PLEO</name>
<dbReference type="InterPro" id="IPR016039">
    <property type="entry name" value="Thiolase-like"/>
</dbReference>
<dbReference type="PANTHER" id="PTHR43775">
    <property type="entry name" value="FATTY ACID SYNTHASE"/>
    <property type="match status" value="1"/>
</dbReference>
<dbReference type="Proteomes" id="UP000800035">
    <property type="component" value="Unassembled WGS sequence"/>
</dbReference>
<proteinExistence type="predicted"/>
<keyword evidence="1" id="KW-1133">Transmembrane helix</keyword>
<dbReference type="Pfam" id="PF00109">
    <property type="entry name" value="ketoacyl-synt"/>
    <property type="match status" value="1"/>
</dbReference>